<sequence length="46" mass="5085">MTPRHFVVAPRAALPAAPALPRRGRPGDVRPYDLSHIIWAHAFPDS</sequence>
<keyword evidence="2" id="KW-1185">Reference proteome</keyword>
<dbReference type="AlphaFoldDB" id="A0A239J6Z4"/>
<gene>
    <name evidence="1" type="ORF">SAMN05443665_101456</name>
</gene>
<organism evidence="1 2">
    <name type="scientific">Actinomadura meyerae</name>
    <dbReference type="NCBI Taxonomy" id="240840"/>
    <lineage>
        <taxon>Bacteria</taxon>
        <taxon>Bacillati</taxon>
        <taxon>Actinomycetota</taxon>
        <taxon>Actinomycetes</taxon>
        <taxon>Streptosporangiales</taxon>
        <taxon>Thermomonosporaceae</taxon>
        <taxon>Actinomadura</taxon>
    </lineage>
</organism>
<evidence type="ECO:0000313" key="1">
    <source>
        <dbReference type="EMBL" id="SNT01796.1"/>
    </source>
</evidence>
<accession>A0A239J6Z4</accession>
<reference evidence="1 2" key="1">
    <citation type="submission" date="2017-06" db="EMBL/GenBank/DDBJ databases">
        <authorList>
            <person name="Kim H.J."/>
            <person name="Triplett B.A."/>
        </authorList>
    </citation>
    <scope>NUCLEOTIDE SEQUENCE [LARGE SCALE GENOMIC DNA]</scope>
    <source>
        <strain evidence="1 2">DSM 44715</strain>
    </source>
</reference>
<evidence type="ECO:0000313" key="2">
    <source>
        <dbReference type="Proteomes" id="UP000198318"/>
    </source>
</evidence>
<dbReference type="EMBL" id="FZOR01000014">
    <property type="protein sequence ID" value="SNT01796.1"/>
    <property type="molecule type" value="Genomic_DNA"/>
</dbReference>
<dbReference type="Proteomes" id="UP000198318">
    <property type="component" value="Unassembled WGS sequence"/>
</dbReference>
<proteinExistence type="predicted"/>
<name>A0A239J6Z4_9ACTN</name>
<protein>
    <submittedName>
        <fullName evidence="1">Uncharacterized protein</fullName>
    </submittedName>
</protein>